<sequence length="333" mass="39116">MMSEKQTYNILMIANPEEEVFHLKDYLDKSLIITKVTYANSTTNAIDELKKQNYHIIFLDLGKPGKRAFTKIDHILSFTTAIPTVILSNELNMCFSIRCLERGASDYLIKNTLDSFTIYKAIRHNIDRRSYIQALEEAKLRYSRLFHLSPQPMWVYDIESLQFLDVNEAALHKYGYSISEFLSLKITDIRSGGEIPKMLKSFYETRKHMTRNYKGIFRHQTKDNQIIDVEIHSNLIKFNKRSARLILANDITKQLKHIKAIESQNQKLREIAWTQSHVVRAPLVRMMALINMLNEHFEDKSEFYLEQINKSAQEFDKIIREISEKTAQIELED</sequence>
<dbReference type="InterPro" id="IPR000014">
    <property type="entry name" value="PAS"/>
</dbReference>
<dbReference type="PROSITE" id="PS50110">
    <property type="entry name" value="RESPONSE_REGULATORY"/>
    <property type="match status" value="1"/>
</dbReference>
<dbReference type="CDD" id="cd00130">
    <property type="entry name" value="PAS"/>
    <property type="match status" value="1"/>
</dbReference>
<dbReference type="Gene3D" id="3.40.50.2300">
    <property type="match status" value="1"/>
</dbReference>
<dbReference type="InterPro" id="IPR035965">
    <property type="entry name" value="PAS-like_dom_sf"/>
</dbReference>
<dbReference type="NCBIfam" id="TIGR00229">
    <property type="entry name" value="sensory_box"/>
    <property type="match status" value="1"/>
</dbReference>
<proteinExistence type="predicted"/>
<dbReference type="GO" id="GO:0000160">
    <property type="term" value="P:phosphorelay signal transduction system"/>
    <property type="evidence" value="ECO:0007669"/>
    <property type="project" value="InterPro"/>
</dbReference>
<dbReference type="SUPFAM" id="SSF55785">
    <property type="entry name" value="PYP-like sensor domain (PAS domain)"/>
    <property type="match status" value="1"/>
</dbReference>
<dbReference type="AlphaFoldDB" id="A0A9X2CKL6"/>
<dbReference type="Proteomes" id="UP001139521">
    <property type="component" value="Unassembled WGS sequence"/>
</dbReference>
<dbReference type="CDD" id="cd00156">
    <property type="entry name" value="REC"/>
    <property type="match status" value="1"/>
</dbReference>
<feature type="domain" description="Response regulatory" evidence="2">
    <location>
        <begin position="9"/>
        <end position="125"/>
    </location>
</feature>
<keyword evidence="1" id="KW-0597">Phosphoprotein</keyword>
<dbReference type="SUPFAM" id="SSF52172">
    <property type="entry name" value="CheY-like"/>
    <property type="match status" value="1"/>
</dbReference>
<evidence type="ECO:0000313" key="3">
    <source>
        <dbReference type="EMBL" id="MCL6217560.1"/>
    </source>
</evidence>
<organism evidence="3 4">
    <name type="scientific">Zunongwangia pacifica</name>
    <dbReference type="NCBI Taxonomy" id="2911062"/>
    <lineage>
        <taxon>Bacteria</taxon>
        <taxon>Pseudomonadati</taxon>
        <taxon>Bacteroidota</taxon>
        <taxon>Flavobacteriia</taxon>
        <taxon>Flavobacteriales</taxon>
        <taxon>Flavobacteriaceae</taxon>
        <taxon>Zunongwangia</taxon>
    </lineage>
</organism>
<evidence type="ECO:0000256" key="1">
    <source>
        <dbReference type="PROSITE-ProRule" id="PRU00169"/>
    </source>
</evidence>
<keyword evidence="4" id="KW-1185">Reference proteome</keyword>
<dbReference type="EMBL" id="JAKHSK010000005">
    <property type="protein sequence ID" value="MCL6217560.1"/>
    <property type="molecule type" value="Genomic_DNA"/>
</dbReference>
<protein>
    <submittedName>
        <fullName evidence="3">PAS domain S-box protein</fullName>
    </submittedName>
</protein>
<evidence type="ECO:0000259" key="2">
    <source>
        <dbReference type="PROSITE" id="PS50110"/>
    </source>
</evidence>
<dbReference type="RefSeq" id="WP_249600545.1">
    <property type="nucleotide sequence ID" value="NZ_JAKHSK010000005.1"/>
</dbReference>
<accession>A0A9X2CKL6</accession>
<comment type="caution">
    <text evidence="3">The sequence shown here is derived from an EMBL/GenBank/DDBJ whole genome shotgun (WGS) entry which is preliminary data.</text>
</comment>
<dbReference type="InterPro" id="IPR011006">
    <property type="entry name" value="CheY-like_superfamily"/>
</dbReference>
<dbReference type="Pfam" id="PF13426">
    <property type="entry name" value="PAS_9"/>
    <property type="match status" value="1"/>
</dbReference>
<evidence type="ECO:0000313" key="4">
    <source>
        <dbReference type="Proteomes" id="UP001139521"/>
    </source>
</evidence>
<reference evidence="3" key="1">
    <citation type="submission" date="2022-01" db="EMBL/GenBank/DDBJ databases">
        <title>Genome sequencing of Zunongwangia sp. M21534 genome.</title>
        <authorList>
            <person name="Chen Y."/>
            <person name="Dong C."/>
            <person name="Shao Z."/>
        </authorList>
    </citation>
    <scope>NUCLEOTIDE SEQUENCE</scope>
    <source>
        <strain evidence="3">MCCC M21534</strain>
    </source>
</reference>
<dbReference type="Gene3D" id="3.30.450.20">
    <property type="entry name" value="PAS domain"/>
    <property type="match status" value="1"/>
</dbReference>
<dbReference type="InterPro" id="IPR001789">
    <property type="entry name" value="Sig_transdc_resp-reg_receiver"/>
</dbReference>
<dbReference type="SMART" id="SM00091">
    <property type="entry name" value="PAS"/>
    <property type="match status" value="1"/>
</dbReference>
<name>A0A9X2CKL6_9FLAO</name>
<feature type="modified residue" description="4-aspartylphosphate" evidence="1">
    <location>
        <position position="60"/>
    </location>
</feature>
<gene>
    <name evidence="3" type="ORF">L1967_04555</name>
</gene>